<proteinExistence type="predicted"/>
<dbReference type="Proteomes" id="UP000193689">
    <property type="component" value="Unassembled WGS sequence"/>
</dbReference>
<organism evidence="1 2">
    <name type="scientific">Pseudomassariella vexata</name>
    <dbReference type="NCBI Taxonomy" id="1141098"/>
    <lineage>
        <taxon>Eukaryota</taxon>
        <taxon>Fungi</taxon>
        <taxon>Dikarya</taxon>
        <taxon>Ascomycota</taxon>
        <taxon>Pezizomycotina</taxon>
        <taxon>Sordariomycetes</taxon>
        <taxon>Xylariomycetidae</taxon>
        <taxon>Amphisphaeriales</taxon>
        <taxon>Pseudomassariaceae</taxon>
        <taxon>Pseudomassariella</taxon>
    </lineage>
</organism>
<dbReference type="EMBL" id="MCFJ01000009">
    <property type="protein sequence ID" value="ORY62690.1"/>
    <property type="molecule type" value="Genomic_DNA"/>
</dbReference>
<name>A0A1Y2DTV4_9PEZI</name>
<sequence>MDIWGKSTQSLLERPYFFNRTLSNLTTSFLTGQPPGRGNTYWTATCKMDKAMLKSALEIFYDELAIITMAAMRSMQKRSGNLLGPEAKHPGILLATVMPWDDAADDSRTMAVNRMISATGICK</sequence>
<protein>
    <submittedName>
        <fullName evidence="1">Uncharacterized protein</fullName>
    </submittedName>
</protein>
<comment type="caution">
    <text evidence="1">The sequence shown here is derived from an EMBL/GenBank/DDBJ whole genome shotgun (WGS) entry which is preliminary data.</text>
</comment>
<accession>A0A1Y2DTV4</accession>
<dbReference type="STRING" id="1141098.A0A1Y2DTV4"/>
<keyword evidence="2" id="KW-1185">Reference proteome</keyword>
<dbReference type="GeneID" id="63780304"/>
<reference evidence="1 2" key="1">
    <citation type="submission" date="2016-07" db="EMBL/GenBank/DDBJ databases">
        <title>Pervasive Adenine N6-methylation of Active Genes in Fungi.</title>
        <authorList>
            <consortium name="DOE Joint Genome Institute"/>
            <person name="Mondo S.J."/>
            <person name="Dannebaum R.O."/>
            <person name="Kuo R.C."/>
            <person name="Labutti K."/>
            <person name="Haridas S."/>
            <person name="Kuo A."/>
            <person name="Salamov A."/>
            <person name="Ahrendt S.R."/>
            <person name="Lipzen A."/>
            <person name="Sullivan W."/>
            <person name="Andreopoulos W.B."/>
            <person name="Clum A."/>
            <person name="Lindquist E."/>
            <person name="Daum C."/>
            <person name="Ramamoorthy G.K."/>
            <person name="Gryganskyi A."/>
            <person name="Culley D."/>
            <person name="Magnuson J.K."/>
            <person name="James T.Y."/>
            <person name="O'Malley M.A."/>
            <person name="Stajich J.E."/>
            <person name="Spatafora J.W."/>
            <person name="Visel A."/>
            <person name="Grigoriev I.V."/>
        </authorList>
    </citation>
    <scope>NUCLEOTIDE SEQUENCE [LARGE SCALE GENOMIC DNA]</scope>
    <source>
        <strain evidence="1 2">CBS 129021</strain>
    </source>
</reference>
<dbReference type="AlphaFoldDB" id="A0A1Y2DTV4"/>
<evidence type="ECO:0000313" key="2">
    <source>
        <dbReference type="Proteomes" id="UP000193689"/>
    </source>
</evidence>
<dbReference type="RefSeq" id="XP_040714526.1">
    <property type="nucleotide sequence ID" value="XM_040864092.1"/>
</dbReference>
<dbReference type="InParanoid" id="A0A1Y2DTV4"/>
<evidence type="ECO:0000313" key="1">
    <source>
        <dbReference type="EMBL" id="ORY62690.1"/>
    </source>
</evidence>
<gene>
    <name evidence="1" type="ORF">BCR38DRAFT_486944</name>
</gene>